<dbReference type="EMBL" id="JAPWGY010000001">
    <property type="protein sequence ID" value="MCZ4279276.1"/>
    <property type="molecule type" value="Genomic_DNA"/>
</dbReference>
<accession>A0ABT4LDW0</accession>
<organism evidence="1 2">
    <name type="scientific">Kiloniella laminariae</name>
    <dbReference type="NCBI Taxonomy" id="454162"/>
    <lineage>
        <taxon>Bacteria</taxon>
        <taxon>Pseudomonadati</taxon>
        <taxon>Pseudomonadota</taxon>
        <taxon>Alphaproteobacteria</taxon>
        <taxon>Rhodospirillales</taxon>
        <taxon>Kiloniellaceae</taxon>
        <taxon>Kiloniella</taxon>
    </lineage>
</organism>
<comment type="caution">
    <text evidence="1">The sequence shown here is derived from an EMBL/GenBank/DDBJ whole genome shotgun (WGS) entry which is preliminary data.</text>
</comment>
<dbReference type="RefSeq" id="WP_269421486.1">
    <property type="nucleotide sequence ID" value="NZ_JAPWGY010000001.1"/>
</dbReference>
<sequence>MISLTCLPLRLLRPVKGDLISAIALVILLVSPFPTSAQDLGEVELLGKQIPVYLDDPEASVFGKVVSSIRQESQLDLALSILPPQRASKLFASGKGDILIPYPLNQKNVKTPGQELGGAFVASKSLAMINRHVLTLSNKNTVSSPEDMKGMKVGISLGYAYGNLEEIDGIRLISATNQTSLVKMLYSERVDAIVSFPFEAQIIARNLALGPMPWFDPDYVLSRSSIVMLFRDTARGIILQSRINGALEKLRQRGDLEMIAEAFEAEQKK</sequence>
<reference evidence="1" key="1">
    <citation type="submission" date="2022-12" db="EMBL/GenBank/DDBJ databases">
        <title>Bacterial isolates from different developmental stages of Nematostella vectensis.</title>
        <authorList>
            <person name="Fraune S."/>
        </authorList>
    </citation>
    <scope>NUCLEOTIDE SEQUENCE</scope>
    <source>
        <strain evidence="1">G21630-S1</strain>
    </source>
</reference>
<proteinExistence type="predicted"/>
<evidence type="ECO:0000313" key="2">
    <source>
        <dbReference type="Proteomes" id="UP001069802"/>
    </source>
</evidence>
<gene>
    <name evidence="1" type="ORF">O4H49_00715</name>
</gene>
<keyword evidence="2" id="KW-1185">Reference proteome</keyword>
<protein>
    <submittedName>
        <fullName evidence="1">Transporter substrate-binding domain-containing protein</fullName>
    </submittedName>
</protein>
<evidence type="ECO:0000313" key="1">
    <source>
        <dbReference type="EMBL" id="MCZ4279276.1"/>
    </source>
</evidence>
<name>A0ABT4LDW0_9PROT</name>
<dbReference type="Proteomes" id="UP001069802">
    <property type="component" value="Unassembled WGS sequence"/>
</dbReference>
<dbReference type="Gene3D" id="3.40.190.10">
    <property type="entry name" value="Periplasmic binding protein-like II"/>
    <property type="match status" value="2"/>
</dbReference>
<dbReference type="SUPFAM" id="SSF53850">
    <property type="entry name" value="Periplasmic binding protein-like II"/>
    <property type="match status" value="1"/>
</dbReference>